<dbReference type="AlphaFoldDB" id="A0AAX1RYH4"/>
<comment type="caution">
    <text evidence="1">The sequence shown here is derived from an EMBL/GenBank/DDBJ whole genome shotgun (WGS) entry which is preliminary data.</text>
</comment>
<dbReference type="GO" id="GO:0047355">
    <property type="term" value="F:CDP-glycerol glycerophosphotransferase activity"/>
    <property type="evidence" value="ECO:0007669"/>
    <property type="project" value="InterPro"/>
</dbReference>
<dbReference type="InterPro" id="IPR051612">
    <property type="entry name" value="Teichoic_Acid_Biosynth"/>
</dbReference>
<name>A0AAX1RYH4_9STAP</name>
<dbReference type="Proteomes" id="UP000256337">
    <property type="component" value="Unassembled WGS sequence"/>
</dbReference>
<dbReference type="PANTHER" id="PTHR37316">
    <property type="entry name" value="TEICHOIC ACID GLYCEROL-PHOSPHATE PRIMASE"/>
    <property type="match status" value="1"/>
</dbReference>
<accession>A0AAX1RYH4</accession>
<dbReference type="EMBL" id="QKYD01000014">
    <property type="protein sequence ID" value="REI25292.1"/>
    <property type="molecule type" value="Genomic_DNA"/>
</dbReference>
<sequence>MYKVLIVRDSTIFEVKFNHYYIDYYLTMKYEWQNDSLKIGLNSIEIDALFMNSILNSENIKLRMIPSEDLSKPITFDKENKQYFFESLGLIDNALNEFQLIQTNLSDNSVTATLSSHLFSTPQPQKLFAQFKDCKTGEKLLCVINSKMKVSFKDFYMVEDEIYQLNVIRKNGVTFKSKKPKNRLGIHNINQEKMCLYYQPHPIYSSFKHYMTFEERGSGCTFDIKLNRGEQDITIPYHEFEKLRTARKNIIDVFVTIYDGQKLIRKEKIRYRNVDYKKDEVLTLKEIENNIGKAYYMATITPFKNIKFESFEMSKEEKRILDNGRLDNNIWLIGERTDTAQDNGIILFKWLRSHTDVEAYYVIDEEASDYQKIKHLDYVITFGSRAHFEVISKAKVLLSTHDLENIVPYKTAAPFWHYKDTIKVFLQHGVLGRKNVEYHKEYYHMPFDLFNVSSTKEKRDIVMNQLGYEDREVAITGLSRFDNLPLTPQKEIRKILLMPTWRDWLNSDFIFESSTYLQQYMKLINDKSLIDYLKAHHIEFNFYPHYRSQTFFKKFGTDINPYVNFIELGEQTVQDLLIEHDILITDYSSVSFDFSYMQKPVIFYHFDVNRFFRKGILRPVKETFIGDITYTNNEIINSIKRIVENGYEFNNSAFKEVFDRIDHQNNQRVYDEIIKRLNKFTSE</sequence>
<reference evidence="1 2" key="1">
    <citation type="journal article" date="2018" name="Vet. Microbiol.">
        <title>Characterisation of Staphylococcus felis isolated from cats using whole genome sequencing.</title>
        <authorList>
            <person name="Worthing K."/>
            <person name="Pang S."/>
            <person name="Trott D.J."/>
            <person name="Abraham S."/>
            <person name="Coombs G.W."/>
            <person name="Jordan D."/>
            <person name="McIntyre L."/>
            <person name="Davies M.R."/>
            <person name="Norris J."/>
        </authorList>
    </citation>
    <scope>NUCLEOTIDE SEQUENCE [LARGE SCALE GENOMIC DNA]</scope>
    <source>
        <strain evidence="1 2">F25</strain>
    </source>
</reference>
<protein>
    <submittedName>
        <fullName evidence="1">CDP-glycerol glycerophosphotransferase</fullName>
    </submittedName>
</protein>
<evidence type="ECO:0000313" key="2">
    <source>
        <dbReference type="Proteomes" id="UP000256337"/>
    </source>
</evidence>
<proteinExistence type="predicted"/>
<organism evidence="1 2">
    <name type="scientific">Staphylococcus felis</name>
    <dbReference type="NCBI Taxonomy" id="46127"/>
    <lineage>
        <taxon>Bacteria</taxon>
        <taxon>Bacillati</taxon>
        <taxon>Bacillota</taxon>
        <taxon>Bacilli</taxon>
        <taxon>Bacillales</taxon>
        <taxon>Staphylococcaceae</taxon>
        <taxon>Staphylococcus</taxon>
    </lineage>
</organism>
<dbReference type="PANTHER" id="PTHR37316:SF3">
    <property type="entry name" value="TEICHOIC ACID GLYCEROL-PHOSPHATE TRANSFERASE"/>
    <property type="match status" value="1"/>
</dbReference>
<dbReference type="SUPFAM" id="SSF53756">
    <property type="entry name" value="UDP-Glycosyltransferase/glycogen phosphorylase"/>
    <property type="match status" value="1"/>
</dbReference>
<dbReference type="InterPro" id="IPR043148">
    <property type="entry name" value="TagF_C"/>
</dbReference>
<gene>
    <name evidence="1" type="ORF">DOS76_00570</name>
</gene>
<evidence type="ECO:0000313" key="1">
    <source>
        <dbReference type="EMBL" id="REI25292.1"/>
    </source>
</evidence>
<dbReference type="InterPro" id="IPR007554">
    <property type="entry name" value="Glycerophosphate_synth"/>
</dbReference>
<dbReference type="Gene3D" id="3.40.50.12580">
    <property type="match status" value="1"/>
</dbReference>
<dbReference type="GO" id="GO:0016020">
    <property type="term" value="C:membrane"/>
    <property type="evidence" value="ECO:0007669"/>
    <property type="project" value="InterPro"/>
</dbReference>
<dbReference type="Pfam" id="PF04464">
    <property type="entry name" value="Glyphos_transf"/>
    <property type="match status" value="1"/>
</dbReference>